<keyword evidence="2" id="KW-1185">Reference proteome</keyword>
<accession>A0ABU0HQS9</accession>
<evidence type="ECO:0000313" key="1">
    <source>
        <dbReference type="EMBL" id="MDQ0444178.1"/>
    </source>
</evidence>
<sequence>MPEPKEHQNAMPPMGGVPLSQADLKAVSAYVWALGHQTN</sequence>
<dbReference type="Proteomes" id="UP001236369">
    <property type="component" value="Unassembled WGS sequence"/>
</dbReference>
<organism evidence="1 2">
    <name type="scientific">Methylobacterium persicinum</name>
    <dbReference type="NCBI Taxonomy" id="374426"/>
    <lineage>
        <taxon>Bacteria</taxon>
        <taxon>Pseudomonadati</taxon>
        <taxon>Pseudomonadota</taxon>
        <taxon>Alphaproteobacteria</taxon>
        <taxon>Hyphomicrobiales</taxon>
        <taxon>Methylobacteriaceae</taxon>
        <taxon>Methylobacterium</taxon>
    </lineage>
</organism>
<dbReference type="SUPFAM" id="SSF46626">
    <property type="entry name" value="Cytochrome c"/>
    <property type="match status" value="1"/>
</dbReference>
<evidence type="ECO:0000313" key="2">
    <source>
        <dbReference type="Proteomes" id="UP001236369"/>
    </source>
</evidence>
<gene>
    <name evidence="1" type="ORF">QO016_003688</name>
</gene>
<protein>
    <submittedName>
        <fullName evidence="1">Cytochrome c5</fullName>
    </submittedName>
</protein>
<name>A0ABU0HQS9_9HYPH</name>
<comment type="caution">
    <text evidence="1">The sequence shown here is derived from an EMBL/GenBank/DDBJ whole genome shotgun (WGS) entry which is preliminary data.</text>
</comment>
<proteinExistence type="predicted"/>
<dbReference type="EMBL" id="JAUSVV010000010">
    <property type="protein sequence ID" value="MDQ0444178.1"/>
    <property type="molecule type" value="Genomic_DNA"/>
</dbReference>
<dbReference type="InterPro" id="IPR036909">
    <property type="entry name" value="Cyt_c-like_dom_sf"/>
</dbReference>
<reference evidence="1 2" key="1">
    <citation type="submission" date="2023-07" db="EMBL/GenBank/DDBJ databases">
        <title>Genomic Encyclopedia of Type Strains, Phase IV (KMG-IV): sequencing the most valuable type-strain genomes for metagenomic binning, comparative biology and taxonomic classification.</title>
        <authorList>
            <person name="Goeker M."/>
        </authorList>
    </citation>
    <scope>NUCLEOTIDE SEQUENCE [LARGE SCALE GENOMIC DNA]</scope>
    <source>
        <strain evidence="1 2">DSM 19562</strain>
    </source>
</reference>